<feature type="compositionally biased region" description="Low complexity" evidence="1">
    <location>
        <begin position="1"/>
        <end position="16"/>
    </location>
</feature>
<feature type="region of interest" description="Disordered" evidence="1">
    <location>
        <begin position="1"/>
        <end position="27"/>
    </location>
</feature>
<accession>A0A4S2EGY9</accession>
<name>A0A4S2EGY9_PARDI</name>
<evidence type="ECO:0000313" key="3">
    <source>
        <dbReference type="Proteomes" id="UP000310032"/>
    </source>
</evidence>
<sequence>MTPRGIRNNNPGNIRNSDATDWQGEVKKSEKKDNAFEEFEDMAHGYRALIRLLQNYRKKHDCKTIADFISRWAPRTENDTAAYIQRVCREMQVAATYVPDVNDKTTMCSFAAAISQVENGVPAVRADVYAGWDLLK</sequence>
<evidence type="ECO:0000256" key="1">
    <source>
        <dbReference type="SAM" id="MobiDB-lite"/>
    </source>
</evidence>
<evidence type="ECO:0000313" key="2">
    <source>
        <dbReference type="EMBL" id="TGY55166.1"/>
    </source>
</evidence>
<dbReference type="Proteomes" id="UP000310032">
    <property type="component" value="Unassembled WGS sequence"/>
</dbReference>
<proteinExistence type="predicted"/>
<reference evidence="2 3" key="1">
    <citation type="submission" date="2019-04" db="EMBL/GenBank/DDBJ databases">
        <title>Microbes associate with the intestines of laboratory mice.</title>
        <authorList>
            <person name="Navarre W."/>
            <person name="Wong E."/>
            <person name="Huang K."/>
            <person name="Tropini C."/>
            <person name="Ng K."/>
            <person name="Yu B."/>
        </authorList>
    </citation>
    <scope>NUCLEOTIDE SEQUENCE [LARGE SCALE GENOMIC DNA]</scope>
    <source>
        <strain evidence="2 3">NM39_I3</strain>
    </source>
</reference>
<organism evidence="2 3">
    <name type="scientific">Parabacteroides distasonis</name>
    <dbReference type="NCBI Taxonomy" id="823"/>
    <lineage>
        <taxon>Bacteria</taxon>
        <taxon>Pseudomonadati</taxon>
        <taxon>Bacteroidota</taxon>
        <taxon>Bacteroidia</taxon>
        <taxon>Bacteroidales</taxon>
        <taxon>Tannerellaceae</taxon>
        <taxon>Parabacteroides</taxon>
    </lineage>
</organism>
<dbReference type="EMBL" id="SRYM01000052">
    <property type="protein sequence ID" value="TGY55166.1"/>
    <property type="molecule type" value="Genomic_DNA"/>
</dbReference>
<dbReference type="AlphaFoldDB" id="A0A4S2EGY9"/>
<comment type="caution">
    <text evidence="2">The sequence shown here is derived from an EMBL/GenBank/DDBJ whole genome shotgun (WGS) entry which is preliminary data.</text>
</comment>
<gene>
    <name evidence="2" type="ORF">E5342_15120</name>
</gene>
<dbReference type="RefSeq" id="WP_121772187.1">
    <property type="nucleotide sequence ID" value="NZ_SRYM01000052.1"/>
</dbReference>
<protein>
    <submittedName>
        <fullName evidence="2">Structural protein P5</fullName>
    </submittedName>
</protein>